<sequence>MLRFGAVVVLLQCLAMLGYIIMLIYAQIEGISDSSIESSAEASHYVALGTAVFLAIVFGFVAFVAISTLRGRPRGSGAIVLIEAILLGVAFYMFLGGAHLLSAATALSAVLVLITVFHPASAAYQEAMYELKKARR</sequence>
<keyword evidence="1" id="KW-0812">Transmembrane</keyword>
<feature type="transmembrane region" description="Helical" evidence="1">
    <location>
        <begin position="7"/>
        <end position="25"/>
    </location>
</feature>
<protein>
    <recommendedName>
        <fullName evidence="4">Secreted protein</fullName>
    </recommendedName>
</protein>
<keyword evidence="1" id="KW-0472">Membrane</keyword>
<comment type="caution">
    <text evidence="2">The sequence shown here is derived from an EMBL/GenBank/DDBJ whole genome shotgun (WGS) entry which is preliminary data.</text>
</comment>
<evidence type="ECO:0000256" key="1">
    <source>
        <dbReference type="SAM" id="Phobius"/>
    </source>
</evidence>
<name>A0AAW5HYN0_9CORY</name>
<evidence type="ECO:0008006" key="4">
    <source>
        <dbReference type="Google" id="ProtNLM"/>
    </source>
</evidence>
<dbReference type="AlphaFoldDB" id="A0AAW5HYN0"/>
<organism evidence="2 3">
    <name type="scientific">Corynebacterium lipophilum</name>
    <dbReference type="NCBI Taxonomy" id="2804918"/>
    <lineage>
        <taxon>Bacteria</taxon>
        <taxon>Bacillati</taxon>
        <taxon>Actinomycetota</taxon>
        <taxon>Actinomycetes</taxon>
        <taxon>Mycobacteriales</taxon>
        <taxon>Corynebacteriaceae</taxon>
        <taxon>Corynebacterium</taxon>
    </lineage>
</organism>
<keyword evidence="1" id="KW-1133">Transmembrane helix</keyword>
<proteinExistence type="predicted"/>
<dbReference type="EMBL" id="JAEUWV010000023">
    <property type="protein sequence ID" value="MCO6395333.1"/>
    <property type="molecule type" value="Genomic_DNA"/>
</dbReference>
<feature type="transmembrane region" description="Helical" evidence="1">
    <location>
        <begin position="45"/>
        <end position="66"/>
    </location>
</feature>
<accession>A0AAW5HYN0</accession>
<reference evidence="2 3" key="1">
    <citation type="submission" date="2021-01" db="EMBL/GenBank/DDBJ databases">
        <title>Identification and Characterization of Corynebacterium sp.</title>
        <authorList>
            <person name="Luo Q."/>
            <person name="Qu P."/>
            <person name="Chen Q."/>
        </authorList>
    </citation>
    <scope>NUCLEOTIDE SEQUENCE [LARGE SCALE GENOMIC DNA]</scope>
    <source>
        <strain evidence="2 3">MC-18</strain>
    </source>
</reference>
<evidence type="ECO:0000313" key="3">
    <source>
        <dbReference type="Proteomes" id="UP001205920"/>
    </source>
</evidence>
<feature type="transmembrane region" description="Helical" evidence="1">
    <location>
        <begin position="101"/>
        <end position="124"/>
    </location>
</feature>
<evidence type="ECO:0000313" key="2">
    <source>
        <dbReference type="EMBL" id="MCO6395333.1"/>
    </source>
</evidence>
<gene>
    <name evidence="2" type="ORF">JMN37_10200</name>
</gene>
<feature type="transmembrane region" description="Helical" evidence="1">
    <location>
        <begin position="78"/>
        <end position="95"/>
    </location>
</feature>
<keyword evidence="3" id="KW-1185">Reference proteome</keyword>
<dbReference type="Proteomes" id="UP001205920">
    <property type="component" value="Unassembled WGS sequence"/>
</dbReference>